<dbReference type="InterPro" id="IPR002347">
    <property type="entry name" value="SDR_fam"/>
</dbReference>
<gene>
    <name evidence="5" type="ORF">NITFAB_2222</name>
</gene>
<feature type="domain" description="Ketoreductase" evidence="4">
    <location>
        <begin position="6"/>
        <end position="186"/>
    </location>
</feature>
<evidence type="ECO:0000256" key="3">
    <source>
        <dbReference type="RuleBase" id="RU000363"/>
    </source>
</evidence>
<dbReference type="Pfam" id="PF00106">
    <property type="entry name" value="adh_short"/>
    <property type="match status" value="1"/>
</dbReference>
<organism evidence="5">
    <name type="scientific">Candidatus Nitrotoga fabula</name>
    <dbReference type="NCBI Taxonomy" id="2182327"/>
    <lineage>
        <taxon>Bacteria</taxon>
        <taxon>Pseudomonadati</taxon>
        <taxon>Pseudomonadota</taxon>
        <taxon>Betaproteobacteria</taxon>
        <taxon>Nitrosomonadales</taxon>
        <taxon>Gallionellaceae</taxon>
        <taxon>Candidatus Nitrotoga</taxon>
    </lineage>
</organism>
<dbReference type="PANTHER" id="PTHR44196">
    <property type="entry name" value="DEHYDROGENASE/REDUCTASE SDR FAMILY MEMBER 7B"/>
    <property type="match status" value="1"/>
</dbReference>
<evidence type="ECO:0000259" key="4">
    <source>
        <dbReference type="SMART" id="SM00822"/>
    </source>
</evidence>
<sequence length="267" mass="28477">MRIEGQRILLTGAAGGIGSQLAVALAKKGAKLVLLGRNASNLIALLHELESYNAEAKMVIGDLSNADFPVQAVNEAYECMGGLDVLVSSAGVSDFTDFETQSPASISSLMQINAVAPMLLAHAALPILKAQKKGMIVNIGSMMGSIGFPHYVSYSASKFAVRGFSQALRRELVDTGIQVLYVAPRATRTRMNKAASVAWMDRQGTAMDSPDFVANKIVAAMESGQQETFIGQPESFFAYVNSVLPGLVDAGLKKQTREARLFCKKAN</sequence>
<dbReference type="PROSITE" id="PS00061">
    <property type="entry name" value="ADH_SHORT"/>
    <property type="match status" value="1"/>
</dbReference>
<comment type="similarity">
    <text evidence="1 3">Belongs to the short-chain dehydrogenases/reductases (SDR) family.</text>
</comment>
<accession>A0A2X0QWT2</accession>
<dbReference type="Gene3D" id="3.40.50.720">
    <property type="entry name" value="NAD(P)-binding Rossmann-like Domain"/>
    <property type="match status" value="1"/>
</dbReference>
<dbReference type="SMART" id="SM00822">
    <property type="entry name" value="PKS_KR"/>
    <property type="match status" value="1"/>
</dbReference>
<dbReference type="AlphaFoldDB" id="A0A2X0QWT2"/>
<dbReference type="GO" id="GO:0016491">
    <property type="term" value="F:oxidoreductase activity"/>
    <property type="evidence" value="ECO:0007669"/>
    <property type="project" value="UniProtKB-KW"/>
</dbReference>
<evidence type="ECO:0000313" key="5">
    <source>
        <dbReference type="EMBL" id="SPS06629.1"/>
    </source>
</evidence>
<dbReference type="GO" id="GO:0016020">
    <property type="term" value="C:membrane"/>
    <property type="evidence" value="ECO:0007669"/>
    <property type="project" value="TreeGrafter"/>
</dbReference>
<dbReference type="InterPro" id="IPR036291">
    <property type="entry name" value="NAD(P)-bd_dom_sf"/>
</dbReference>
<dbReference type="PANTHER" id="PTHR44196:SF1">
    <property type="entry name" value="DEHYDROGENASE_REDUCTASE SDR FAMILY MEMBER 7B"/>
    <property type="match status" value="1"/>
</dbReference>
<evidence type="ECO:0000256" key="1">
    <source>
        <dbReference type="ARBA" id="ARBA00006484"/>
    </source>
</evidence>
<keyword evidence="2" id="KW-0560">Oxidoreductase</keyword>
<proteinExistence type="inferred from homology"/>
<dbReference type="SUPFAM" id="SSF51735">
    <property type="entry name" value="NAD(P)-binding Rossmann-fold domains"/>
    <property type="match status" value="1"/>
</dbReference>
<dbReference type="InterPro" id="IPR057326">
    <property type="entry name" value="KR_dom"/>
</dbReference>
<protein>
    <submittedName>
        <fullName evidence="5">Short-chain dehydrogenase/reductase SDR</fullName>
    </submittedName>
</protein>
<dbReference type="PRINTS" id="PR00081">
    <property type="entry name" value="GDHRDH"/>
</dbReference>
<dbReference type="PRINTS" id="PR00080">
    <property type="entry name" value="SDRFAMILY"/>
</dbReference>
<dbReference type="EMBL" id="LS423452">
    <property type="protein sequence ID" value="SPS06629.1"/>
    <property type="molecule type" value="Genomic_DNA"/>
</dbReference>
<dbReference type="NCBIfam" id="NF006565">
    <property type="entry name" value="PRK09072.1"/>
    <property type="match status" value="1"/>
</dbReference>
<evidence type="ECO:0000256" key="2">
    <source>
        <dbReference type="ARBA" id="ARBA00023002"/>
    </source>
</evidence>
<dbReference type="InterPro" id="IPR020904">
    <property type="entry name" value="Sc_DH/Rdtase_CS"/>
</dbReference>
<name>A0A2X0QWT2_9PROT</name>
<reference evidence="5" key="1">
    <citation type="submission" date="2018-05" db="EMBL/GenBank/DDBJ databases">
        <authorList>
            <person name="Lanie J.A."/>
            <person name="Ng W.-L."/>
            <person name="Kazmierczak K.M."/>
            <person name="Andrzejewski T.M."/>
            <person name="Davidsen T.M."/>
            <person name="Wayne K.J."/>
            <person name="Tettelin H."/>
            <person name="Glass J.I."/>
            <person name="Rusch D."/>
            <person name="Podicherti R."/>
            <person name="Tsui H.-C.T."/>
            <person name="Winkler M.E."/>
        </authorList>
    </citation>
    <scope>NUCLEOTIDE SEQUENCE</scope>
    <source>
        <strain evidence="5">KNB</strain>
    </source>
</reference>